<dbReference type="OrthoDB" id="196131at2759"/>
<dbReference type="AlphaFoldDB" id="R8BIA4"/>
<sequence length="661" mass="71595">MSGWGAPTPATNDAPVGGQGDDTWRTSDMAAALPDAQGGANEKTSDGVKIGDGGNENSGWAERRAYDYDNLGRPGDGDWDGNARIYEWDGEEGEIGPEHPELELMLFGPSDRREPTQGIDFSKIAEIQLYQEGPERVEPIYKFDDAGLHPAMRKNVDLAGYKAPTPIQKYCIPAITLGYDVIAIAQTGSGKTAAYLIPILNKLMGKARKLAAPRPNPATFVSGIDFARAEPLVVIVAPTRELAVQIFSEARKFCYRSMLRPAVLYGGISVREQIKMLEKGCDILVATPGRLIDFMNRPANLTLRRLRYMVIDEADEMLHSDWEEDLQKILGGGEQEEGNVKYMLFSATFPKKIRDLAKTHLAETHVRFRVGRAGSTHENIKQQIVFTDPAMKKQALFDLLSSMPPARTIIFVNYKPMVDELDDFLFNKGLPCTGIHSDRTQREREDSLRAFRAGKAPILIATGVSSRGIDVRNVMHVVNYDLPSLDHGGIEEYTHRIGRTGRIGHRGLATSFYTDRDEPMASVLTRTLLETKQEIPEFLQSYVPEGEAREKLKFEADSDWEDEMGGGDAWGEAAAAGGAGDAGDAWGGGGDNAGDAWGASGDASKDTTGGGDAGSKASGAWGGDSAPNGGQPSSGAWGGHGGDSKESKPEKDAWGNAAVGW</sequence>
<evidence type="ECO:0000256" key="1">
    <source>
        <dbReference type="ARBA" id="ARBA00012552"/>
    </source>
</evidence>
<protein>
    <recommendedName>
        <fullName evidence="1">RNA helicase</fullName>
        <ecNumber evidence="1">3.6.4.13</ecNumber>
    </recommendedName>
</protein>
<reference evidence="14" key="1">
    <citation type="journal article" date="2013" name="Genome Announc.">
        <title>Draft genome sequence of the ascomycete Phaeoacremonium aleophilum strain UCR-PA7, a causal agent of the esca disease complex in grapevines.</title>
        <authorList>
            <person name="Blanco-Ulate B."/>
            <person name="Rolshausen P."/>
            <person name="Cantu D."/>
        </authorList>
    </citation>
    <scope>NUCLEOTIDE SEQUENCE [LARGE SCALE GENOMIC DNA]</scope>
    <source>
        <strain evidence="14">UCR-PA7</strain>
    </source>
</reference>
<evidence type="ECO:0000256" key="3">
    <source>
        <dbReference type="ARBA" id="ARBA00022801"/>
    </source>
</evidence>
<evidence type="ECO:0000259" key="10">
    <source>
        <dbReference type="PROSITE" id="PS51192"/>
    </source>
</evidence>
<dbReference type="GeneID" id="19325960"/>
<keyword evidence="2 8" id="KW-0547">Nucleotide-binding</keyword>
<evidence type="ECO:0000256" key="6">
    <source>
        <dbReference type="ARBA" id="ARBA00047984"/>
    </source>
</evidence>
<comment type="similarity">
    <text evidence="8">Belongs to the DEAD box helicase family.</text>
</comment>
<dbReference type="HOGENOM" id="CLU_003041_1_5_1"/>
<dbReference type="Gene3D" id="3.40.50.300">
    <property type="entry name" value="P-loop containing nucleotide triphosphate hydrolases"/>
    <property type="match status" value="2"/>
</dbReference>
<evidence type="ECO:0000256" key="7">
    <source>
        <dbReference type="PROSITE-ProRule" id="PRU00552"/>
    </source>
</evidence>
<dbReference type="Proteomes" id="UP000014074">
    <property type="component" value="Unassembled WGS sequence"/>
</dbReference>
<dbReference type="EC" id="3.6.4.13" evidence="1"/>
<dbReference type="CDD" id="cd18787">
    <property type="entry name" value="SF2_C_DEAD"/>
    <property type="match status" value="1"/>
</dbReference>
<dbReference type="PROSITE" id="PS00039">
    <property type="entry name" value="DEAD_ATP_HELICASE"/>
    <property type="match status" value="1"/>
</dbReference>
<evidence type="ECO:0000256" key="4">
    <source>
        <dbReference type="ARBA" id="ARBA00022806"/>
    </source>
</evidence>
<dbReference type="GO" id="GO:0003724">
    <property type="term" value="F:RNA helicase activity"/>
    <property type="evidence" value="ECO:0007669"/>
    <property type="project" value="UniProtKB-EC"/>
</dbReference>
<evidence type="ECO:0000259" key="11">
    <source>
        <dbReference type="PROSITE" id="PS51194"/>
    </source>
</evidence>
<organism evidence="13 14">
    <name type="scientific">Phaeoacremonium minimum (strain UCR-PA7)</name>
    <name type="common">Esca disease fungus</name>
    <name type="synonym">Togninia minima</name>
    <dbReference type="NCBI Taxonomy" id="1286976"/>
    <lineage>
        <taxon>Eukaryota</taxon>
        <taxon>Fungi</taxon>
        <taxon>Dikarya</taxon>
        <taxon>Ascomycota</taxon>
        <taxon>Pezizomycotina</taxon>
        <taxon>Sordariomycetes</taxon>
        <taxon>Sordariomycetidae</taxon>
        <taxon>Togniniales</taxon>
        <taxon>Togniniaceae</taxon>
        <taxon>Phaeoacremonium</taxon>
    </lineage>
</organism>
<dbReference type="SMART" id="SM00487">
    <property type="entry name" value="DEXDc"/>
    <property type="match status" value="1"/>
</dbReference>
<dbReference type="GO" id="GO:0005524">
    <property type="term" value="F:ATP binding"/>
    <property type="evidence" value="ECO:0007669"/>
    <property type="project" value="UniProtKB-KW"/>
</dbReference>
<dbReference type="GO" id="GO:0016787">
    <property type="term" value="F:hydrolase activity"/>
    <property type="evidence" value="ECO:0007669"/>
    <property type="project" value="UniProtKB-KW"/>
</dbReference>
<evidence type="ECO:0000256" key="2">
    <source>
        <dbReference type="ARBA" id="ARBA00022741"/>
    </source>
</evidence>
<dbReference type="SMART" id="SM00490">
    <property type="entry name" value="HELICc"/>
    <property type="match status" value="1"/>
</dbReference>
<proteinExistence type="inferred from homology"/>
<feature type="compositionally biased region" description="Gly residues" evidence="9">
    <location>
        <begin position="577"/>
        <end position="592"/>
    </location>
</feature>
<feature type="compositionally biased region" description="Basic and acidic residues" evidence="9">
    <location>
        <begin position="642"/>
        <end position="653"/>
    </location>
</feature>
<dbReference type="PROSITE" id="PS51194">
    <property type="entry name" value="HELICASE_CTER"/>
    <property type="match status" value="1"/>
</dbReference>
<gene>
    <name evidence="13" type="ORF">UCRPA7_5408</name>
</gene>
<feature type="domain" description="Helicase ATP-binding" evidence="10">
    <location>
        <begin position="172"/>
        <end position="367"/>
    </location>
</feature>
<dbReference type="EMBL" id="KB933181">
    <property type="protein sequence ID" value="EON99041.1"/>
    <property type="molecule type" value="Genomic_DNA"/>
</dbReference>
<name>R8BIA4_PHAM7</name>
<dbReference type="PROSITE" id="PS51195">
    <property type="entry name" value="Q_MOTIF"/>
    <property type="match status" value="1"/>
</dbReference>
<evidence type="ECO:0000313" key="13">
    <source>
        <dbReference type="EMBL" id="EON99041.1"/>
    </source>
</evidence>
<keyword evidence="3 8" id="KW-0378">Hydrolase</keyword>
<dbReference type="PANTHER" id="PTHR47958">
    <property type="entry name" value="ATP-DEPENDENT RNA HELICASE DBP3"/>
    <property type="match status" value="1"/>
</dbReference>
<feature type="compositionally biased region" description="Low complexity" evidence="9">
    <location>
        <begin position="593"/>
        <end position="602"/>
    </location>
</feature>
<dbReference type="RefSeq" id="XP_007916146.1">
    <property type="nucleotide sequence ID" value="XM_007917955.1"/>
</dbReference>
<comment type="catalytic activity">
    <reaction evidence="6">
        <text>ATP + H2O = ADP + phosphate + H(+)</text>
        <dbReference type="Rhea" id="RHEA:13065"/>
        <dbReference type="ChEBI" id="CHEBI:15377"/>
        <dbReference type="ChEBI" id="CHEBI:15378"/>
        <dbReference type="ChEBI" id="CHEBI:30616"/>
        <dbReference type="ChEBI" id="CHEBI:43474"/>
        <dbReference type="ChEBI" id="CHEBI:456216"/>
        <dbReference type="EC" id="3.6.4.13"/>
    </reaction>
</comment>
<dbReference type="InterPro" id="IPR014014">
    <property type="entry name" value="RNA_helicase_DEAD_Q_motif"/>
</dbReference>
<evidence type="ECO:0000259" key="12">
    <source>
        <dbReference type="PROSITE" id="PS51195"/>
    </source>
</evidence>
<dbReference type="SUPFAM" id="SSF52540">
    <property type="entry name" value="P-loop containing nucleoside triphosphate hydrolases"/>
    <property type="match status" value="1"/>
</dbReference>
<dbReference type="InterPro" id="IPR011545">
    <property type="entry name" value="DEAD/DEAH_box_helicase_dom"/>
</dbReference>
<feature type="compositionally biased region" description="Low complexity" evidence="9">
    <location>
        <begin position="614"/>
        <end position="626"/>
    </location>
</feature>
<dbReference type="eggNOG" id="KOG0335">
    <property type="taxonomic scope" value="Eukaryota"/>
</dbReference>
<dbReference type="InterPro" id="IPR014001">
    <property type="entry name" value="Helicase_ATP-bd"/>
</dbReference>
<feature type="domain" description="DEAD-box RNA helicase Q" evidence="12">
    <location>
        <begin position="141"/>
        <end position="169"/>
    </location>
</feature>
<keyword evidence="4 8" id="KW-0347">Helicase</keyword>
<evidence type="ECO:0000256" key="5">
    <source>
        <dbReference type="ARBA" id="ARBA00022840"/>
    </source>
</evidence>
<dbReference type="InterPro" id="IPR001650">
    <property type="entry name" value="Helicase_C-like"/>
</dbReference>
<feature type="region of interest" description="Disordered" evidence="9">
    <location>
        <begin position="1"/>
        <end position="60"/>
    </location>
</feature>
<evidence type="ECO:0000256" key="9">
    <source>
        <dbReference type="SAM" id="MobiDB-lite"/>
    </source>
</evidence>
<dbReference type="Pfam" id="PF00271">
    <property type="entry name" value="Helicase_C"/>
    <property type="match status" value="1"/>
</dbReference>
<dbReference type="PROSITE" id="PS51192">
    <property type="entry name" value="HELICASE_ATP_BIND_1"/>
    <property type="match status" value="1"/>
</dbReference>
<feature type="short sequence motif" description="Q motif" evidence="7">
    <location>
        <begin position="141"/>
        <end position="169"/>
    </location>
</feature>
<dbReference type="GO" id="GO:0003676">
    <property type="term" value="F:nucleic acid binding"/>
    <property type="evidence" value="ECO:0007669"/>
    <property type="project" value="InterPro"/>
</dbReference>
<dbReference type="KEGG" id="tmn:UCRPA7_5408"/>
<dbReference type="Pfam" id="PF00270">
    <property type="entry name" value="DEAD"/>
    <property type="match status" value="1"/>
</dbReference>
<keyword evidence="14" id="KW-1185">Reference proteome</keyword>
<accession>R8BIA4</accession>
<dbReference type="InterPro" id="IPR000629">
    <property type="entry name" value="RNA-helicase_DEAD-box_CS"/>
</dbReference>
<feature type="region of interest" description="Disordered" evidence="9">
    <location>
        <begin position="560"/>
        <end position="661"/>
    </location>
</feature>
<feature type="domain" description="Helicase C-terminal" evidence="11">
    <location>
        <begin position="395"/>
        <end position="543"/>
    </location>
</feature>
<evidence type="ECO:0000313" key="14">
    <source>
        <dbReference type="Proteomes" id="UP000014074"/>
    </source>
</evidence>
<dbReference type="InterPro" id="IPR027417">
    <property type="entry name" value="P-loop_NTPase"/>
</dbReference>
<keyword evidence="5 8" id="KW-0067">ATP-binding</keyword>
<evidence type="ECO:0000256" key="8">
    <source>
        <dbReference type="RuleBase" id="RU000492"/>
    </source>
</evidence>